<comment type="caution">
    <text evidence="2">The sequence shown here is derived from an EMBL/GenBank/DDBJ whole genome shotgun (WGS) entry which is preliminary data.</text>
</comment>
<proteinExistence type="predicted"/>
<keyword evidence="3" id="KW-1185">Reference proteome</keyword>
<name>A0ABP0DSW8_9PEZI</name>
<evidence type="ECO:0000313" key="3">
    <source>
        <dbReference type="Proteomes" id="UP001642502"/>
    </source>
</evidence>
<evidence type="ECO:0008006" key="4">
    <source>
        <dbReference type="Google" id="ProtNLM"/>
    </source>
</evidence>
<gene>
    <name evidence="2" type="ORF">SEPCBS119000_004578</name>
</gene>
<dbReference type="Proteomes" id="UP001642502">
    <property type="component" value="Unassembled WGS sequence"/>
</dbReference>
<evidence type="ECO:0000313" key="2">
    <source>
        <dbReference type="EMBL" id="CAK7271389.1"/>
    </source>
</evidence>
<feature type="compositionally biased region" description="Low complexity" evidence="1">
    <location>
        <begin position="1158"/>
        <end position="1168"/>
    </location>
</feature>
<accession>A0ABP0DSW8</accession>
<feature type="region of interest" description="Disordered" evidence="1">
    <location>
        <begin position="1137"/>
        <end position="1191"/>
    </location>
</feature>
<organism evidence="2 3">
    <name type="scientific">Sporothrix epigloea</name>
    <dbReference type="NCBI Taxonomy" id="1892477"/>
    <lineage>
        <taxon>Eukaryota</taxon>
        <taxon>Fungi</taxon>
        <taxon>Dikarya</taxon>
        <taxon>Ascomycota</taxon>
        <taxon>Pezizomycotina</taxon>
        <taxon>Sordariomycetes</taxon>
        <taxon>Sordariomycetidae</taxon>
        <taxon>Ophiostomatales</taxon>
        <taxon>Ophiostomataceae</taxon>
        <taxon>Sporothrix</taxon>
    </lineage>
</organism>
<reference evidence="2 3" key="1">
    <citation type="submission" date="2024-01" db="EMBL/GenBank/DDBJ databases">
        <authorList>
            <person name="Allen C."/>
            <person name="Tagirdzhanova G."/>
        </authorList>
    </citation>
    <scope>NUCLEOTIDE SEQUENCE [LARGE SCALE GENOMIC DNA]</scope>
    <source>
        <strain evidence="2 3">CBS 119000</strain>
    </source>
</reference>
<dbReference type="EMBL" id="CAWUON010000072">
    <property type="protein sequence ID" value="CAK7271389.1"/>
    <property type="molecule type" value="Genomic_DNA"/>
</dbReference>
<evidence type="ECO:0000256" key="1">
    <source>
        <dbReference type="SAM" id="MobiDB-lite"/>
    </source>
</evidence>
<protein>
    <recommendedName>
        <fullName evidence="4">Pt repeat family protein</fullName>
    </recommendedName>
</protein>
<sequence>MNHNIRSDIRNFVSEYTSSTDLAATNRLCRGFMRRLHHCSAELITRKDSGALDQHYRQGEDLIAKQRRYEIRYRVLRQAAGVWAEQAFTSYQREALTNDDAHKVILATHCVVGLFFRRNDPHFYWTEFPINKTTTTAHHLDDQELIYHKVDSPLTLSCVPRAHFLDRSQTFESTPGYAINLTFRSRCRDRKQYEWKRVVSLQSKQTAPLTLALAEHLLWDSFNSVNSALSALHENFRKEHEACEFLEGVIGCQHSGDDALDIELTFENKLGPNFGHLRRSIESKLGLFRDPDARDCKEFFQTIHSALVRARNTIDCQVEALPDLDLRITALSAPTWSVENPVRFLLCSSSHSRQRIEALLDRVQTGFSDVITNKICTVHLVAYKRGHLVLDTTLPASPLLPESSRFAEAVTVEQADALSAQLAERFRHDIDAICMDTCTLDGISDSAPHNDDLSEYSDMDYTLLKGPAPILQVHGVFEKTFIYQDPVVYARQSPLITLPQLLGAHNDVSVHIPEPSLPQSPALDSRHLVLPLETELSNFSLIISSDKMHSTAVGSICTVADLVDSASSISTQMPVELIEAPAEVCTKIAADRIAEHSTNNSEDNCAIDDNCETSNILERLCGPVSDFNGAEISCTVETLLPAADVLDQNAKGFEAQVCEESFGDAPEADDSIKTENVFKNELNGTLILCPVAGAISNDDLDAETAEDINDVNVITSECEERPRHMKLDSPPNFINFDDFEEQQTVGLFLEHISSPVIGPFLTSVVEYESIPEAEFDFELPSYGHFHTTSQDLRDESLDKNDEAALSNAVSYNCDEEHCPDSTVGYSYGSLYGTRPSTPSLSSSYGDVDTPESSGSPDFDFEFDNPSPDKYCHFDQFQRDLRLARPSQQNQFYQALSVSLASRRRDSLEFEHSPTEGCHDIPKTSDIQIMSEQLEHPSGFDAKPKISNAVFFARRSASTLDIVAAMAAPASCNYPKHIAGSNDNSEPQLVGDEDAKQAFCHNEEAARMSQVTLHDFDRLQDQVNSVDPVLEATQKLEACSRIENAAAETDAGLFESTADPNAEPGVVERQVDGQTMLDLNEQPAYGPYASLETDTTPLSLLHLSVEKDAVKLGGASGPSLVATISPVEERGISLSLDSAHEDGIPSLLPEQSTGPERYTTSLSNNLSDSTEFDHETMNADNSASPKRSPLRRLPRSGFLGLRETHPVRFSFRYALTGSYAFDSAPFSTKKHQKTSAVVEEVAAGQDNIAKPDSESTAATPSKPLSDLSVQSETVVDLLKSSLPELSDFGGTSEDLEATADTTHGQQGALSRVIIAFISITIISRMINRSL</sequence>